<dbReference type="RefSeq" id="WP_166400693.1">
    <property type="nucleotide sequence ID" value="NZ_JAANAS010000072.1"/>
</dbReference>
<dbReference type="Proteomes" id="UP000643701">
    <property type="component" value="Unassembled WGS sequence"/>
</dbReference>
<gene>
    <name evidence="3" type="ORF">G7034_09335</name>
</gene>
<dbReference type="SUPFAM" id="SSF51735">
    <property type="entry name" value="NAD(P)-binding Rossmann-fold domains"/>
    <property type="match status" value="1"/>
</dbReference>
<sequence length="339" mass="38171">MILITGTTGLVGTHLLAHLFLKDENAKHIIGVYRSEDKKNFTLKVIFEVYGVQLAKQAEQIHWEKGDICDLPFLEGVFSDVNEVYHCAGIISNAPSREKELRKVNIEGTAHLINLSIANNIDKFCHLSSIASLGEAPRNELINEEHYREEQGKTSLYSISKYGGEMEVWRGTQEGLKAVIINPGVIIGEGFYTSGSGELIDKANKGFPIYVDKITGFVDVKDVVSAMYIALNSTITNERFILVAENRRLKDIQVELAEKLGKKKPYISLQKWMLVLLISVEYILSLFKLTSRKLSYTVVNDALKNSFYDSEKSVTQLKIKYTSVTKSLDRVAKHYLSNK</sequence>
<proteinExistence type="inferred from homology"/>
<evidence type="ECO:0000259" key="2">
    <source>
        <dbReference type="Pfam" id="PF01370"/>
    </source>
</evidence>
<organism evidence="3 4">
    <name type="scientific">Psychroflexus maritimus</name>
    <dbReference type="NCBI Taxonomy" id="2714865"/>
    <lineage>
        <taxon>Bacteria</taxon>
        <taxon>Pseudomonadati</taxon>
        <taxon>Bacteroidota</taxon>
        <taxon>Flavobacteriia</taxon>
        <taxon>Flavobacteriales</taxon>
        <taxon>Flavobacteriaceae</taxon>
        <taxon>Psychroflexus</taxon>
    </lineage>
</organism>
<evidence type="ECO:0000256" key="1">
    <source>
        <dbReference type="ARBA" id="ARBA00007637"/>
    </source>
</evidence>
<keyword evidence="4" id="KW-1185">Reference proteome</keyword>
<dbReference type="Pfam" id="PF01370">
    <property type="entry name" value="Epimerase"/>
    <property type="match status" value="1"/>
</dbReference>
<dbReference type="Gene3D" id="3.40.50.720">
    <property type="entry name" value="NAD(P)-binding Rossmann-like Domain"/>
    <property type="match status" value="1"/>
</dbReference>
<comment type="caution">
    <text evidence="3">The sequence shown here is derived from an EMBL/GenBank/DDBJ whole genome shotgun (WGS) entry which is preliminary data.</text>
</comment>
<dbReference type="AlphaFoldDB" id="A0A967E384"/>
<dbReference type="PANTHER" id="PTHR43000">
    <property type="entry name" value="DTDP-D-GLUCOSE 4,6-DEHYDRATASE-RELATED"/>
    <property type="match status" value="1"/>
</dbReference>
<evidence type="ECO:0000313" key="4">
    <source>
        <dbReference type="Proteomes" id="UP000643701"/>
    </source>
</evidence>
<reference evidence="3" key="1">
    <citation type="submission" date="2020-03" db="EMBL/GenBank/DDBJ databases">
        <title>Psychroflexus Maritimus sp. nov., isolate from marine sediment.</title>
        <authorList>
            <person name="Zhong Y.-L."/>
        </authorList>
    </citation>
    <scope>NUCLEOTIDE SEQUENCE</scope>
    <source>
        <strain evidence="3">C1</strain>
    </source>
</reference>
<name>A0A967E384_9FLAO</name>
<feature type="domain" description="NAD-dependent epimerase/dehydratase" evidence="2">
    <location>
        <begin position="2"/>
        <end position="233"/>
    </location>
</feature>
<evidence type="ECO:0000313" key="3">
    <source>
        <dbReference type="EMBL" id="NGZ90454.1"/>
    </source>
</evidence>
<comment type="similarity">
    <text evidence="1">Belongs to the NAD(P)-dependent epimerase/dehydratase family.</text>
</comment>
<dbReference type="EMBL" id="JAANAS010000072">
    <property type="protein sequence ID" value="NGZ90454.1"/>
    <property type="molecule type" value="Genomic_DNA"/>
</dbReference>
<protein>
    <submittedName>
        <fullName evidence="3">NAD-dependent epimerase/dehydratase family protein</fullName>
    </submittedName>
</protein>
<accession>A0A967E384</accession>
<dbReference type="InterPro" id="IPR001509">
    <property type="entry name" value="Epimerase_deHydtase"/>
</dbReference>
<dbReference type="InterPro" id="IPR036291">
    <property type="entry name" value="NAD(P)-bd_dom_sf"/>
</dbReference>